<feature type="domain" description="Fe/B12 periplasmic-binding" evidence="3">
    <location>
        <begin position="63"/>
        <end position="323"/>
    </location>
</feature>
<evidence type="ECO:0000313" key="5">
    <source>
        <dbReference type="Proteomes" id="UP000198718"/>
    </source>
</evidence>
<dbReference type="Pfam" id="PF01497">
    <property type="entry name" value="Peripla_BP_2"/>
    <property type="match status" value="1"/>
</dbReference>
<dbReference type="AlphaFoldDB" id="A0A1G9E0V9"/>
<dbReference type="RefSeq" id="WP_090553374.1">
    <property type="nucleotide sequence ID" value="NZ_FNFP01000003.1"/>
</dbReference>
<dbReference type="Proteomes" id="UP000198718">
    <property type="component" value="Unassembled WGS sequence"/>
</dbReference>
<dbReference type="CDD" id="cd01143">
    <property type="entry name" value="YvrC"/>
    <property type="match status" value="1"/>
</dbReference>
<dbReference type="NCBIfam" id="NF038402">
    <property type="entry name" value="TroA_like"/>
    <property type="match status" value="1"/>
</dbReference>
<accession>A0A1G9E0V9</accession>
<keyword evidence="5" id="KW-1185">Reference proteome</keyword>
<dbReference type="SUPFAM" id="SSF53807">
    <property type="entry name" value="Helical backbone' metal receptor"/>
    <property type="match status" value="1"/>
</dbReference>
<comment type="similarity">
    <text evidence="1">Belongs to the bacterial solute-binding protein 8 family.</text>
</comment>
<evidence type="ECO:0000259" key="3">
    <source>
        <dbReference type="PROSITE" id="PS50983"/>
    </source>
</evidence>
<dbReference type="PROSITE" id="PS51257">
    <property type="entry name" value="PROKAR_LIPOPROTEIN"/>
    <property type="match status" value="1"/>
</dbReference>
<evidence type="ECO:0000256" key="2">
    <source>
        <dbReference type="ARBA" id="ARBA00022729"/>
    </source>
</evidence>
<dbReference type="InterPro" id="IPR050902">
    <property type="entry name" value="ABC_Transporter_SBP"/>
</dbReference>
<sequence>MKQKKIVWIAWMLLIAFMVVGCTVEAPINEGEAVEDEEQGEGFPREVVDGLGYTVTINQKPERIISASPSQTETLFILGLADNIIAVSDYCDYPQEALDKEKIGGYKNLNTEKIIELSPDILFIYGDGDEEAIKLIEAAGITIARFEPETIDEVFSAITITGEMMGTEEKAETVVAELTAKRDSIVEKVKEQETVSAFYEIWHEPLMAAGTGSFMDELITLAGGENVAKDAEGAYPIFSEEALVERNPEVYLIPASHYIEFFDMTEEDKAERIAEITSRPGYGEIDAVKNNRIELLEPNVVSRPGVRIVEALEMIAKALHPQLF</sequence>
<dbReference type="PROSITE" id="PS50983">
    <property type="entry name" value="FE_B12_PBP"/>
    <property type="match status" value="1"/>
</dbReference>
<name>A0A1G9E0V9_9FIRM</name>
<keyword evidence="2" id="KW-0732">Signal</keyword>
<dbReference type="Gene3D" id="3.40.50.1980">
    <property type="entry name" value="Nitrogenase molybdenum iron protein domain"/>
    <property type="match status" value="2"/>
</dbReference>
<organism evidence="4 5">
    <name type="scientific">Natronincola ferrireducens</name>
    <dbReference type="NCBI Taxonomy" id="393762"/>
    <lineage>
        <taxon>Bacteria</taxon>
        <taxon>Bacillati</taxon>
        <taxon>Bacillota</taxon>
        <taxon>Clostridia</taxon>
        <taxon>Peptostreptococcales</taxon>
        <taxon>Natronincolaceae</taxon>
        <taxon>Natronincola</taxon>
    </lineage>
</organism>
<evidence type="ECO:0000313" key="4">
    <source>
        <dbReference type="EMBL" id="SDK69775.1"/>
    </source>
</evidence>
<protein>
    <submittedName>
        <fullName evidence="4">Iron complex transport system substrate-binding protein</fullName>
    </submittedName>
</protein>
<dbReference type="GO" id="GO:0071281">
    <property type="term" value="P:cellular response to iron ion"/>
    <property type="evidence" value="ECO:0007669"/>
    <property type="project" value="TreeGrafter"/>
</dbReference>
<dbReference type="STRING" id="393762.SAMN05660472_01800"/>
<dbReference type="InterPro" id="IPR002491">
    <property type="entry name" value="ABC_transptr_periplasmic_BD"/>
</dbReference>
<evidence type="ECO:0000256" key="1">
    <source>
        <dbReference type="ARBA" id="ARBA00008814"/>
    </source>
</evidence>
<dbReference type="PANTHER" id="PTHR30535:SF34">
    <property type="entry name" value="MOLYBDATE-BINDING PROTEIN MOLA"/>
    <property type="match status" value="1"/>
</dbReference>
<dbReference type="EMBL" id="FNFP01000003">
    <property type="protein sequence ID" value="SDK69775.1"/>
    <property type="molecule type" value="Genomic_DNA"/>
</dbReference>
<proteinExistence type="inferred from homology"/>
<gene>
    <name evidence="4" type="ORF">SAMN05660472_01800</name>
</gene>
<dbReference type="PANTHER" id="PTHR30535">
    <property type="entry name" value="VITAMIN B12-BINDING PROTEIN"/>
    <property type="match status" value="1"/>
</dbReference>
<dbReference type="OrthoDB" id="9816357at2"/>
<reference evidence="4 5" key="1">
    <citation type="submission" date="2016-10" db="EMBL/GenBank/DDBJ databases">
        <authorList>
            <person name="de Groot N.N."/>
        </authorList>
    </citation>
    <scope>NUCLEOTIDE SEQUENCE [LARGE SCALE GENOMIC DNA]</scope>
    <source>
        <strain evidence="4 5">DSM 18346</strain>
    </source>
</reference>
<dbReference type="InterPro" id="IPR054828">
    <property type="entry name" value="Vit_B12_bind_prot"/>
</dbReference>